<feature type="compositionally biased region" description="Basic and acidic residues" evidence="1">
    <location>
        <begin position="119"/>
        <end position="128"/>
    </location>
</feature>
<sequence length="136" mass="14519">MADCCLAVKEDWRRVAALRVLTDVVARAARRWRTGGDGGLEKGCGAAGEGGRRGKWRGDWSKAAGRLEGAVTGKAIGGRRRPARQLEGGWVVAGCAVGVAGHCAFFRRGSEAGWRPKRREGLREDARVGDGLGRFS</sequence>
<evidence type="ECO:0000313" key="3">
    <source>
        <dbReference type="Proteomes" id="UP001497516"/>
    </source>
</evidence>
<evidence type="ECO:0000313" key="2">
    <source>
        <dbReference type="EMBL" id="CAL1403022.1"/>
    </source>
</evidence>
<dbReference type="AlphaFoldDB" id="A0AAV2FYA1"/>
<keyword evidence="3" id="KW-1185">Reference proteome</keyword>
<reference evidence="2 3" key="1">
    <citation type="submission" date="2024-04" db="EMBL/GenBank/DDBJ databases">
        <authorList>
            <person name="Fracassetti M."/>
        </authorList>
    </citation>
    <scope>NUCLEOTIDE SEQUENCE [LARGE SCALE GENOMIC DNA]</scope>
</reference>
<proteinExistence type="predicted"/>
<organism evidence="2 3">
    <name type="scientific">Linum trigynum</name>
    <dbReference type="NCBI Taxonomy" id="586398"/>
    <lineage>
        <taxon>Eukaryota</taxon>
        <taxon>Viridiplantae</taxon>
        <taxon>Streptophyta</taxon>
        <taxon>Embryophyta</taxon>
        <taxon>Tracheophyta</taxon>
        <taxon>Spermatophyta</taxon>
        <taxon>Magnoliopsida</taxon>
        <taxon>eudicotyledons</taxon>
        <taxon>Gunneridae</taxon>
        <taxon>Pentapetalae</taxon>
        <taxon>rosids</taxon>
        <taxon>fabids</taxon>
        <taxon>Malpighiales</taxon>
        <taxon>Linaceae</taxon>
        <taxon>Linum</taxon>
    </lineage>
</organism>
<evidence type="ECO:0000256" key="1">
    <source>
        <dbReference type="SAM" id="MobiDB-lite"/>
    </source>
</evidence>
<gene>
    <name evidence="2" type="ORF">LTRI10_LOCUS42987</name>
</gene>
<feature type="region of interest" description="Disordered" evidence="1">
    <location>
        <begin position="116"/>
        <end position="136"/>
    </location>
</feature>
<accession>A0AAV2FYA1</accession>
<dbReference type="EMBL" id="OZ034820">
    <property type="protein sequence ID" value="CAL1403022.1"/>
    <property type="molecule type" value="Genomic_DNA"/>
</dbReference>
<protein>
    <submittedName>
        <fullName evidence="2">Uncharacterized protein</fullName>
    </submittedName>
</protein>
<dbReference type="Proteomes" id="UP001497516">
    <property type="component" value="Chromosome 7"/>
</dbReference>
<name>A0AAV2FYA1_9ROSI</name>